<dbReference type="HOGENOM" id="CLU_025547_0_0_9"/>
<accession>A0A0E2H638</accession>
<dbReference type="Proteomes" id="UP000013085">
    <property type="component" value="Unassembled WGS sequence"/>
</dbReference>
<organism evidence="1 2">
    <name type="scientific">[Clostridium] clostridioforme 90A8</name>
    <dbReference type="NCBI Taxonomy" id="999408"/>
    <lineage>
        <taxon>Bacteria</taxon>
        <taxon>Bacillati</taxon>
        <taxon>Bacillota</taxon>
        <taxon>Clostridia</taxon>
        <taxon>Lachnospirales</taxon>
        <taxon>Lachnospiraceae</taxon>
        <taxon>Enterocloster</taxon>
    </lineage>
</organism>
<protein>
    <submittedName>
        <fullName evidence="1">Uncharacterized protein</fullName>
    </submittedName>
</protein>
<gene>
    <name evidence="1" type="ORF">HMPREF1090_04346</name>
</gene>
<dbReference type="RefSeq" id="WP_002594119.1">
    <property type="nucleotide sequence ID" value="NZ_KB850984.1"/>
</dbReference>
<evidence type="ECO:0000313" key="1">
    <source>
        <dbReference type="EMBL" id="ENZ10178.1"/>
    </source>
</evidence>
<dbReference type="AlphaFoldDB" id="A0A0E2H638"/>
<reference evidence="1 2" key="1">
    <citation type="submission" date="2013-01" db="EMBL/GenBank/DDBJ databases">
        <title>The Genome Sequence of Clostridium clostridioforme 90A8.</title>
        <authorList>
            <consortium name="The Broad Institute Genome Sequencing Platform"/>
            <person name="Earl A."/>
            <person name="Ward D."/>
            <person name="Feldgarden M."/>
            <person name="Gevers D."/>
            <person name="Courvalin P."/>
            <person name="Lambert T."/>
            <person name="Walker B."/>
            <person name="Young S.K."/>
            <person name="Zeng Q."/>
            <person name="Gargeya S."/>
            <person name="Fitzgerald M."/>
            <person name="Haas B."/>
            <person name="Abouelleil A."/>
            <person name="Alvarado L."/>
            <person name="Arachchi H.M."/>
            <person name="Berlin A.M."/>
            <person name="Chapman S.B."/>
            <person name="Dewar J."/>
            <person name="Goldberg J."/>
            <person name="Griggs A."/>
            <person name="Gujja S."/>
            <person name="Hansen M."/>
            <person name="Howarth C."/>
            <person name="Imamovic A."/>
            <person name="Larimer J."/>
            <person name="McCowan C."/>
            <person name="Murphy C."/>
            <person name="Neiman D."/>
            <person name="Pearson M."/>
            <person name="Priest M."/>
            <person name="Roberts A."/>
            <person name="Saif S."/>
            <person name="Shea T."/>
            <person name="Sisk P."/>
            <person name="Sykes S."/>
            <person name="Wortman J."/>
            <person name="Nusbaum C."/>
            <person name="Birren B."/>
        </authorList>
    </citation>
    <scope>NUCLEOTIDE SEQUENCE [LARGE SCALE GENOMIC DNA]</scope>
    <source>
        <strain evidence="1 2">90A8</strain>
    </source>
</reference>
<name>A0A0E2H638_9FIRM</name>
<sequence length="466" mass="50132">PDTSWYEQFVAQMEGKVSTAQGYANDAQASKTAAAGSATASAQSATASAQALADNKAYVESQKAAFVGYNKRETDLKYSNALIGSAADTMHVTVDDAWEAPIPGLEIAGKSEQGADPSTDNPQEIVSTDVTAVTVTGAQMLKESYISKAINGLTVTANRDGSLSVVGTSTATTSIELIKVDNTVKTCFTKGGEYYFSLINAEYNPNTCNICICYDYNGTKYFIPGTKKISAGSKFKSCTLWVDSGVAVNLSHINIMFNAGTKPLPWEPYQSKTASITLTKPLRGIGDYRDEITMTNRIDRCMELTFDGSEDCWGVYTSGSRTGFSAINVLPISMNNRNGICNQALVGGNEEAERIVLGSNNQNLYYFYCPFYDATVADKGLSAWKAHLAAHPLKVVTYLDTPVETDLEADTIAALAELTTYKGRTTTTVTAEGPEPDVTLEYVQDTRMVIADLQAQINEIRNGGTT</sequence>
<evidence type="ECO:0000313" key="2">
    <source>
        <dbReference type="Proteomes" id="UP000013085"/>
    </source>
</evidence>
<proteinExistence type="predicted"/>
<feature type="non-terminal residue" evidence="1">
    <location>
        <position position="1"/>
    </location>
</feature>
<dbReference type="PATRIC" id="fig|999408.3.peg.4663"/>
<dbReference type="EMBL" id="AGYR01000049">
    <property type="protein sequence ID" value="ENZ10178.1"/>
    <property type="molecule type" value="Genomic_DNA"/>
</dbReference>
<comment type="caution">
    <text evidence="1">The sequence shown here is derived from an EMBL/GenBank/DDBJ whole genome shotgun (WGS) entry which is preliminary data.</text>
</comment>